<reference evidence="3 4" key="1">
    <citation type="submission" date="2018-08" db="EMBL/GenBank/DDBJ databases">
        <authorList>
            <person name="Khan S.A."/>
        </authorList>
    </citation>
    <scope>NUCLEOTIDE SEQUENCE [LARGE SCALE GENOMIC DNA]</scope>
    <source>
        <strain evidence="3 4">GTF-13</strain>
    </source>
</reference>
<comment type="caution">
    <text evidence="3">The sequence shown here is derived from an EMBL/GenBank/DDBJ whole genome shotgun (WGS) entry which is preliminary data.</text>
</comment>
<dbReference type="Proteomes" id="UP000280792">
    <property type="component" value="Unassembled WGS sequence"/>
</dbReference>
<sequence length="80" mass="8417">MVTVAIDVELDAKGLSCPLPLLKAKQALNGMAAGQVLRVEATDAGSVRDFKAFCEVAGHELLASDEHEGVYVHIVQKGAL</sequence>
<proteinExistence type="inferred from homology"/>
<evidence type="ECO:0000313" key="4">
    <source>
        <dbReference type="Proteomes" id="UP000280792"/>
    </source>
</evidence>
<dbReference type="SUPFAM" id="SSF64307">
    <property type="entry name" value="SirA-like"/>
    <property type="match status" value="1"/>
</dbReference>
<dbReference type="PROSITE" id="PS01148">
    <property type="entry name" value="UPF0033"/>
    <property type="match status" value="1"/>
</dbReference>
<comment type="similarity">
    <text evidence="1">Belongs to the sulfur carrier protein TusA family.</text>
</comment>
<evidence type="ECO:0000259" key="2">
    <source>
        <dbReference type="PROSITE" id="PS01148"/>
    </source>
</evidence>
<keyword evidence="3" id="KW-0808">Transferase</keyword>
<name>A0A3P3VVF2_9GAMM</name>
<keyword evidence="4" id="KW-1185">Reference proteome</keyword>
<dbReference type="EMBL" id="QWEZ01000001">
    <property type="protein sequence ID" value="RRJ85429.1"/>
    <property type="molecule type" value="Genomic_DNA"/>
</dbReference>
<reference evidence="3 4" key="2">
    <citation type="submission" date="2018-12" db="EMBL/GenBank/DDBJ databases">
        <title>Simiduia agarivorans gen. nov., sp. nov., a marine, agarolytic bacterium isolated from shallow coastal water from Keelung, Taiwan.</title>
        <authorList>
            <person name="Shieh W.Y."/>
        </authorList>
    </citation>
    <scope>NUCLEOTIDE SEQUENCE [LARGE SCALE GENOMIC DNA]</scope>
    <source>
        <strain evidence="3 4">GTF-13</strain>
    </source>
</reference>
<feature type="domain" description="UPF0033" evidence="2">
    <location>
        <begin position="10"/>
        <end position="34"/>
    </location>
</feature>
<dbReference type="PANTHER" id="PTHR33279">
    <property type="entry name" value="SULFUR CARRIER PROTEIN YEDF-RELATED"/>
    <property type="match status" value="1"/>
</dbReference>
<protein>
    <submittedName>
        <fullName evidence="3">Sulfurtransferase TusA family protein</fullName>
    </submittedName>
</protein>
<dbReference type="Gene3D" id="3.30.110.40">
    <property type="entry name" value="TusA-like domain"/>
    <property type="match status" value="1"/>
</dbReference>
<dbReference type="AlphaFoldDB" id="A0A3P3VVF2"/>
<organism evidence="3 4">
    <name type="scientific">Aestuariirhabdus litorea</name>
    <dbReference type="NCBI Taxonomy" id="2528527"/>
    <lineage>
        <taxon>Bacteria</taxon>
        <taxon>Pseudomonadati</taxon>
        <taxon>Pseudomonadota</taxon>
        <taxon>Gammaproteobacteria</taxon>
        <taxon>Oceanospirillales</taxon>
        <taxon>Aestuariirhabdaceae</taxon>
        <taxon>Aestuariirhabdus</taxon>
    </lineage>
</organism>
<dbReference type="InterPro" id="IPR036868">
    <property type="entry name" value="TusA-like_sf"/>
</dbReference>
<dbReference type="RefSeq" id="WP_125015857.1">
    <property type="nucleotide sequence ID" value="NZ_QWEZ01000001.1"/>
</dbReference>
<dbReference type="CDD" id="cd00291">
    <property type="entry name" value="SirA_YedF_YeeD"/>
    <property type="match status" value="1"/>
</dbReference>
<gene>
    <name evidence="3" type="ORF">D0544_03430</name>
</gene>
<evidence type="ECO:0000256" key="1">
    <source>
        <dbReference type="ARBA" id="ARBA00008984"/>
    </source>
</evidence>
<accession>A0A3P3VVF2</accession>
<dbReference type="GO" id="GO:0016740">
    <property type="term" value="F:transferase activity"/>
    <property type="evidence" value="ECO:0007669"/>
    <property type="project" value="UniProtKB-KW"/>
</dbReference>
<dbReference type="PANTHER" id="PTHR33279:SF2">
    <property type="entry name" value="SULFUR CARRIER PROTEIN TUSA"/>
    <property type="match status" value="1"/>
</dbReference>
<dbReference type="Pfam" id="PF01206">
    <property type="entry name" value="TusA"/>
    <property type="match status" value="1"/>
</dbReference>
<dbReference type="InterPro" id="IPR001455">
    <property type="entry name" value="TusA-like"/>
</dbReference>
<evidence type="ECO:0000313" key="3">
    <source>
        <dbReference type="EMBL" id="RRJ85429.1"/>
    </source>
</evidence>